<comment type="caution">
    <text evidence="6">The sequence shown here is derived from an EMBL/GenBank/DDBJ whole genome shotgun (WGS) entry which is preliminary data.</text>
</comment>
<feature type="compositionally biased region" description="Low complexity" evidence="1">
    <location>
        <begin position="597"/>
        <end position="608"/>
    </location>
</feature>
<evidence type="ECO:0000256" key="2">
    <source>
        <dbReference type="SAM" id="Phobius"/>
    </source>
</evidence>
<sequence>MKRLFFIRLMLMVFPWYLEAQEMPEEAYEHILSYDSRIEVQTNGDLWVTETIRVWAGGDKIQRGIYRSYPTVYTSDWGLTTYVDFEVLDVKKDGEQEPYHVENASNGVNVYIGQENKYLSQGIYTYTLSYRTSKQIGFFEEYDELYWNVTGLDWDFSIDTIRATVILPSGAQVIADKISRYAGYEGDTYCDCTTEIVSPQEVRISTQSPLGSYQGLTIAIPFEKGILHEPTEQELVLEALSDNPGYLILVLVLVFFIVVWIQVGVDPRRGTLVPHFYPPKGFGPAHLRYLTTYKFDSKSMSATYVDMAVRGLIRIKKNGSTFSMERVKEIATERITPADQRILDQLFSRGNTLEMKQANHSELGGAQKALANIVKEAMDDVYLKKNTKYLIWGVVVFLAGYLYTLFMSPAGIRGDLIFAILWFMPWTGACVLLLSRFLMFLREGSVAGSIAMHLFLIPFLGADIFVGFFSGLVPIDSSIYLFVGSIICASFSFLLKAPTHEGRKLLDETEGFMKYLKAADSPAITRMNAAPSPTPALYEQYLSYAMALGVENQWTKQFKSVLEKAKAEGNYRSPEWYNGTGSFSGSSFSSGFSSSISSSSTAPGSSSGSSGGGSSGGGGGGGGGGGW</sequence>
<keyword evidence="2" id="KW-1133">Transmembrane helix</keyword>
<gene>
    <name evidence="6" type="ORF">QWY31_00175</name>
</gene>
<feature type="transmembrane region" description="Helical" evidence="2">
    <location>
        <begin position="450"/>
        <end position="472"/>
    </location>
</feature>
<evidence type="ECO:0000256" key="3">
    <source>
        <dbReference type="SAM" id="SignalP"/>
    </source>
</evidence>
<dbReference type="Pfam" id="PF09972">
    <property type="entry name" value="DUF2207"/>
    <property type="match status" value="1"/>
</dbReference>
<feature type="chain" id="PRO_5046823638" evidence="3">
    <location>
        <begin position="21"/>
        <end position="627"/>
    </location>
</feature>
<feature type="signal peptide" evidence="3">
    <location>
        <begin position="1"/>
        <end position="20"/>
    </location>
</feature>
<dbReference type="Proteomes" id="UP001168552">
    <property type="component" value="Unassembled WGS sequence"/>
</dbReference>
<evidence type="ECO:0000259" key="4">
    <source>
        <dbReference type="Pfam" id="PF09972"/>
    </source>
</evidence>
<feature type="domain" description="Predicted membrane protein YciQ-like C-terminal" evidence="5">
    <location>
        <begin position="277"/>
        <end position="558"/>
    </location>
</feature>
<dbReference type="InterPro" id="IPR048389">
    <property type="entry name" value="YciQ-like_C"/>
</dbReference>
<name>A0ABT8F0C4_9BACT</name>
<accession>A0ABT8F0C4</accession>
<feature type="transmembrane region" description="Helical" evidence="2">
    <location>
        <begin position="245"/>
        <end position="265"/>
    </location>
</feature>
<keyword evidence="3" id="KW-0732">Signal</keyword>
<evidence type="ECO:0000256" key="1">
    <source>
        <dbReference type="SAM" id="MobiDB-lite"/>
    </source>
</evidence>
<organism evidence="6 7">
    <name type="scientific">Shiella aurantiaca</name>
    <dbReference type="NCBI Taxonomy" id="3058365"/>
    <lineage>
        <taxon>Bacteria</taxon>
        <taxon>Pseudomonadati</taxon>
        <taxon>Bacteroidota</taxon>
        <taxon>Cytophagia</taxon>
        <taxon>Cytophagales</taxon>
        <taxon>Shiellaceae</taxon>
        <taxon>Shiella</taxon>
    </lineage>
</organism>
<proteinExistence type="predicted"/>
<evidence type="ECO:0000313" key="7">
    <source>
        <dbReference type="Proteomes" id="UP001168552"/>
    </source>
</evidence>
<feature type="region of interest" description="Disordered" evidence="1">
    <location>
        <begin position="597"/>
        <end position="627"/>
    </location>
</feature>
<feature type="transmembrane region" description="Helical" evidence="2">
    <location>
        <begin position="389"/>
        <end position="410"/>
    </location>
</feature>
<keyword evidence="7" id="KW-1185">Reference proteome</keyword>
<feature type="domain" description="DUF2207" evidence="4">
    <location>
        <begin position="31"/>
        <end position="220"/>
    </location>
</feature>
<evidence type="ECO:0000259" key="5">
    <source>
        <dbReference type="Pfam" id="PF20990"/>
    </source>
</evidence>
<dbReference type="InterPro" id="IPR018702">
    <property type="entry name" value="DUF2207"/>
</dbReference>
<feature type="transmembrane region" description="Helical" evidence="2">
    <location>
        <begin position="416"/>
        <end position="438"/>
    </location>
</feature>
<dbReference type="RefSeq" id="WP_320002419.1">
    <property type="nucleotide sequence ID" value="NZ_JAUHJS010000001.1"/>
</dbReference>
<evidence type="ECO:0000313" key="6">
    <source>
        <dbReference type="EMBL" id="MDN4163890.1"/>
    </source>
</evidence>
<keyword evidence="2" id="KW-0812">Transmembrane</keyword>
<dbReference type="EMBL" id="JAUHJS010000001">
    <property type="protein sequence ID" value="MDN4163890.1"/>
    <property type="molecule type" value="Genomic_DNA"/>
</dbReference>
<protein>
    <submittedName>
        <fullName evidence="6">DUF2207 domain-containing protein</fullName>
    </submittedName>
</protein>
<keyword evidence="2" id="KW-0472">Membrane</keyword>
<reference evidence="6" key="1">
    <citation type="submission" date="2023-06" db="EMBL/GenBank/DDBJ databases">
        <title>Cytophagales bacterium Strain LB-30, isolated from soil.</title>
        <authorList>
            <person name="Liu B."/>
        </authorList>
    </citation>
    <scope>NUCLEOTIDE SEQUENCE</scope>
    <source>
        <strain evidence="6">LB-30</strain>
    </source>
</reference>
<dbReference type="Pfam" id="PF20990">
    <property type="entry name" value="DUF2207_C"/>
    <property type="match status" value="1"/>
</dbReference>
<feature type="compositionally biased region" description="Gly residues" evidence="1">
    <location>
        <begin position="609"/>
        <end position="627"/>
    </location>
</feature>
<feature type="transmembrane region" description="Helical" evidence="2">
    <location>
        <begin position="478"/>
        <end position="495"/>
    </location>
</feature>